<protein>
    <submittedName>
        <fullName evidence="1">Uncharacterized protein</fullName>
    </submittedName>
</protein>
<sequence>MLLSYCVILQLKYTYSKYSNPLPWKLHVFTDFKNCPCPMTH</sequence>
<reference evidence="1" key="1">
    <citation type="submission" date="2014-11" db="EMBL/GenBank/DDBJ databases">
        <authorList>
            <person name="Amaro Gonzalez C."/>
        </authorList>
    </citation>
    <scope>NUCLEOTIDE SEQUENCE</scope>
</reference>
<organism evidence="1">
    <name type="scientific">Anguilla anguilla</name>
    <name type="common">European freshwater eel</name>
    <name type="synonym">Muraena anguilla</name>
    <dbReference type="NCBI Taxonomy" id="7936"/>
    <lineage>
        <taxon>Eukaryota</taxon>
        <taxon>Metazoa</taxon>
        <taxon>Chordata</taxon>
        <taxon>Craniata</taxon>
        <taxon>Vertebrata</taxon>
        <taxon>Euteleostomi</taxon>
        <taxon>Actinopterygii</taxon>
        <taxon>Neopterygii</taxon>
        <taxon>Teleostei</taxon>
        <taxon>Anguilliformes</taxon>
        <taxon>Anguillidae</taxon>
        <taxon>Anguilla</taxon>
    </lineage>
</organism>
<dbReference type="EMBL" id="GBXM01000455">
    <property type="protein sequence ID" value="JAI08123.1"/>
    <property type="molecule type" value="Transcribed_RNA"/>
</dbReference>
<accession>A0A0E9XZE6</accession>
<dbReference type="AlphaFoldDB" id="A0A0E9XZE6"/>
<name>A0A0E9XZE6_ANGAN</name>
<evidence type="ECO:0000313" key="1">
    <source>
        <dbReference type="EMBL" id="JAI08123.1"/>
    </source>
</evidence>
<proteinExistence type="predicted"/>
<reference evidence="1" key="2">
    <citation type="journal article" date="2015" name="Fish Shellfish Immunol.">
        <title>Early steps in the European eel (Anguilla anguilla)-Vibrio vulnificus interaction in the gills: Role of the RtxA13 toxin.</title>
        <authorList>
            <person name="Callol A."/>
            <person name="Pajuelo D."/>
            <person name="Ebbesson L."/>
            <person name="Teles M."/>
            <person name="MacKenzie S."/>
            <person name="Amaro C."/>
        </authorList>
    </citation>
    <scope>NUCLEOTIDE SEQUENCE</scope>
</reference>